<feature type="transmembrane region" description="Helical" evidence="1">
    <location>
        <begin position="21"/>
        <end position="48"/>
    </location>
</feature>
<evidence type="ECO:0000256" key="1">
    <source>
        <dbReference type="SAM" id="Phobius"/>
    </source>
</evidence>
<organism evidence="2 3">
    <name type="scientific">Liparis tanakae</name>
    <name type="common">Tanaka's snailfish</name>
    <dbReference type="NCBI Taxonomy" id="230148"/>
    <lineage>
        <taxon>Eukaryota</taxon>
        <taxon>Metazoa</taxon>
        <taxon>Chordata</taxon>
        <taxon>Craniata</taxon>
        <taxon>Vertebrata</taxon>
        <taxon>Euteleostomi</taxon>
        <taxon>Actinopterygii</taxon>
        <taxon>Neopterygii</taxon>
        <taxon>Teleostei</taxon>
        <taxon>Neoteleostei</taxon>
        <taxon>Acanthomorphata</taxon>
        <taxon>Eupercaria</taxon>
        <taxon>Perciformes</taxon>
        <taxon>Cottioidei</taxon>
        <taxon>Cottales</taxon>
        <taxon>Liparidae</taxon>
        <taxon>Liparis</taxon>
    </lineage>
</organism>
<name>A0A4Z2IFY9_9TELE</name>
<keyword evidence="1" id="KW-1133">Transmembrane helix</keyword>
<keyword evidence="1" id="KW-0472">Membrane</keyword>
<evidence type="ECO:0000313" key="3">
    <source>
        <dbReference type="Proteomes" id="UP000314294"/>
    </source>
</evidence>
<comment type="caution">
    <text evidence="2">The sequence shown here is derived from an EMBL/GenBank/DDBJ whole genome shotgun (WGS) entry which is preliminary data.</text>
</comment>
<gene>
    <name evidence="2" type="ORF">EYF80_012959</name>
</gene>
<sequence length="73" mass="7884">MTTANYGNSADRVFWQPEEGLVIFLLFLLFSLGHGVVVGVLLAVPVVLAVPVLLNVRVPLAVQVVVLFLVVIK</sequence>
<reference evidence="2 3" key="1">
    <citation type="submission" date="2019-03" db="EMBL/GenBank/DDBJ databases">
        <title>First draft genome of Liparis tanakae, snailfish: a comprehensive survey of snailfish specific genes.</title>
        <authorList>
            <person name="Kim W."/>
            <person name="Song I."/>
            <person name="Jeong J.-H."/>
            <person name="Kim D."/>
            <person name="Kim S."/>
            <person name="Ryu S."/>
            <person name="Song J.Y."/>
            <person name="Lee S.K."/>
        </authorList>
    </citation>
    <scope>NUCLEOTIDE SEQUENCE [LARGE SCALE GENOMIC DNA]</scope>
    <source>
        <tissue evidence="2">Muscle</tissue>
    </source>
</reference>
<feature type="transmembrane region" description="Helical" evidence="1">
    <location>
        <begin position="54"/>
        <end position="72"/>
    </location>
</feature>
<keyword evidence="1" id="KW-0812">Transmembrane</keyword>
<evidence type="ECO:0000313" key="2">
    <source>
        <dbReference type="EMBL" id="TNN76906.1"/>
    </source>
</evidence>
<dbReference type="Proteomes" id="UP000314294">
    <property type="component" value="Unassembled WGS sequence"/>
</dbReference>
<protein>
    <submittedName>
        <fullName evidence="2">Uncharacterized protein</fullName>
    </submittedName>
</protein>
<proteinExistence type="predicted"/>
<accession>A0A4Z2IFY9</accession>
<keyword evidence="3" id="KW-1185">Reference proteome</keyword>
<dbReference type="AlphaFoldDB" id="A0A4Z2IFY9"/>
<dbReference type="EMBL" id="SRLO01000089">
    <property type="protein sequence ID" value="TNN76906.1"/>
    <property type="molecule type" value="Genomic_DNA"/>
</dbReference>